<keyword evidence="2" id="KW-1185">Reference proteome</keyword>
<accession>A0A919XS24</accession>
<name>A0A919XS24_9BACL</name>
<gene>
    <name evidence="1" type="ORF">J41TS12_30530</name>
</gene>
<sequence length="180" mass="20637">MNDWIGFIGALLGAVIGGAASYFATKMQINAQQEASSQALQERNDLAIDAIHAFLSDEISYNAKKVRYLKTYLDKGYQAFKTEGTIVNFTKELKFSEYDVAKKELLRTNSILVIRTIQLYQSFKLIDRYKDEQLRDLNEDEFNFLRSCAPEWEKISESSFTKSFVSKKINDAVNTISRQT</sequence>
<organism evidence="1 2">
    <name type="scientific">Paenibacillus antibioticophila</name>
    <dbReference type="NCBI Taxonomy" id="1274374"/>
    <lineage>
        <taxon>Bacteria</taxon>
        <taxon>Bacillati</taxon>
        <taxon>Bacillota</taxon>
        <taxon>Bacilli</taxon>
        <taxon>Bacillales</taxon>
        <taxon>Paenibacillaceae</taxon>
        <taxon>Paenibacillus</taxon>
    </lineage>
</organism>
<proteinExistence type="predicted"/>
<dbReference type="EMBL" id="BORR01000010">
    <property type="protein sequence ID" value="GIO38192.1"/>
    <property type="molecule type" value="Genomic_DNA"/>
</dbReference>
<reference evidence="1 2" key="1">
    <citation type="submission" date="2021-03" db="EMBL/GenBank/DDBJ databases">
        <title>Antimicrobial resistance genes in bacteria isolated from Japanese honey, and their potential for conferring macrolide and lincosamide resistance in the American foulbrood pathogen Paenibacillus larvae.</title>
        <authorList>
            <person name="Okamoto M."/>
            <person name="Kumagai M."/>
            <person name="Kanamori H."/>
            <person name="Takamatsu D."/>
        </authorList>
    </citation>
    <scope>NUCLEOTIDE SEQUENCE [LARGE SCALE GENOMIC DNA]</scope>
    <source>
        <strain evidence="1 2">J41TS12</strain>
    </source>
</reference>
<evidence type="ECO:0000313" key="1">
    <source>
        <dbReference type="EMBL" id="GIO38192.1"/>
    </source>
</evidence>
<dbReference type="Proteomes" id="UP000681162">
    <property type="component" value="Unassembled WGS sequence"/>
</dbReference>
<dbReference type="RefSeq" id="WP_036715805.1">
    <property type="nucleotide sequence ID" value="NZ_BORR01000010.1"/>
</dbReference>
<protein>
    <submittedName>
        <fullName evidence="1">Uncharacterized protein</fullName>
    </submittedName>
</protein>
<comment type="caution">
    <text evidence="1">The sequence shown here is derived from an EMBL/GenBank/DDBJ whole genome shotgun (WGS) entry which is preliminary data.</text>
</comment>
<evidence type="ECO:0000313" key="2">
    <source>
        <dbReference type="Proteomes" id="UP000681162"/>
    </source>
</evidence>
<dbReference type="AlphaFoldDB" id="A0A919XS24"/>